<keyword evidence="2" id="KW-1185">Reference proteome</keyword>
<accession>G8WTB4</accession>
<reference evidence="2" key="1">
    <citation type="submission" date="2011-12" db="EMBL/GenBank/DDBJ databases">
        <title>Complete genome sequence of Streptomyces cattleya strain DSM 46488.</title>
        <authorList>
            <person name="Ou H.-Y."/>
            <person name="Li P."/>
            <person name="Zhao C."/>
            <person name="O'Hagan D."/>
            <person name="Deng Z."/>
        </authorList>
    </citation>
    <scope>NUCLEOTIDE SEQUENCE [LARGE SCALE GENOMIC DNA]</scope>
    <source>
        <strain evidence="2">ATCC 35852 / DSM 46488 / JCM 4925 / NBRC 14057 / NRRL 8057</strain>
    </source>
</reference>
<dbReference type="Proteomes" id="UP000007842">
    <property type="component" value="Chromosome"/>
</dbReference>
<dbReference type="KEGG" id="sct:SCAT_0618"/>
<dbReference type="STRING" id="1003195.SCATT_06260"/>
<protein>
    <submittedName>
        <fullName evidence="1">Uncharacterized protein</fullName>
    </submittedName>
</protein>
<accession>F8JT55</accession>
<dbReference type="EMBL" id="CP003219">
    <property type="protein sequence ID" value="AEW92997.1"/>
    <property type="molecule type" value="Genomic_DNA"/>
</dbReference>
<dbReference type="AlphaFoldDB" id="F8JT55"/>
<dbReference type="HOGENOM" id="CLU_1766944_0_0_11"/>
<organism evidence="1 2">
    <name type="scientific">Streptantibioticus cattleyicolor (strain ATCC 35852 / DSM 46488 / JCM 4925 / NBRC 14057 / NRRL 8057)</name>
    <name type="common">Streptomyces cattleya</name>
    <dbReference type="NCBI Taxonomy" id="1003195"/>
    <lineage>
        <taxon>Bacteria</taxon>
        <taxon>Bacillati</taxon>
        <taxon>Actinomycetota</taxon>
        <taxon>Actinomycetes</taxon>
        <taxon>Kitasatosporales</taxon>
        <taxon>Streptomycetaceae</taxon>
        <taxon>Streptantibioticus</taxon>
    </lineage>
</organism>
<dbReference type="PATRIC" id="fig|1003195.11.peg.2231"/>
<dbReference type="KEGG" id="scy:SCATT_06260"/>
<name>F8JT55_STREN</name>
<proteinExistence type="predicted"/>
<sequence>MTADRINARLAALGITPAKPAYGTPTGVVPAVLVPADPEAELYGVHADWTRATTGIRLLVSDYESTEYRFNGVLPYGDLEELPDIPRARRMGPPGGRPPRPLSLRELAISDLPITNAPADPIATQVNLLRAAVLHFADAIARMANTS</sequence>
<evidence type="ECO:0000313" key="2">
    <source>
        <dbReference type="Proteomes" id="UP000007842"/>
    </source>
</evidence>
<evidence type="ECO:0000313" key="1">
    <source>
        <dbReference type="EMBL" id="AEW92997.1"/>
    </source>
</evidence>
<gene>
    <name evidence="1" type="ordered locus">SCATT_06260</name>
</gene>